<name>A0A835N9X8_9ROSI</name>
<dbReference type="InterPro" id="IPR004265">
    <property type="entry name" value="Dirigent"/>
</dbReference>
<proteinExistence type="inferred from homology"/>
<sequence>MASQVTCTLFTLQFILFSYFFTISSGAFCEERAEVIAIKRVEKTTHLHFFFHDIVSGENPSAIRIAGPDKSSFGDTMMADDLLTEGPEISSKPVGKAQGLYALAAQNDISLLMVMNFAFTEGEYNGSSISILGRNQILNDVREMPIVGGSGLFRLAHGYALAHTVWFDEQENCTKMATFIPFILYSVVFSTFFSAINSKFSEQSPITMKDMEKKTSLHFYFHDIPGGKNQTSTVIARPINMTAASKSFGSTFMADDMLREGPEPTSKLVGRAQGIYGFASQQNAVLLMVMNFAFVDGIYNGSSLSILGRNAVFDNVREMPVVGGSGVFRLARGYALAKTFSFNLNTGVAVVEYNVSTNGKFSEQSPMIITTKRMEKMTRLRFYFHDIPSGKTPTKMRIAGPAKTTADSFGSTFMVDSPLTEEPEPTSKLVGRAQGMYAFASQHDAGLLMVLSFAFLEGTYNGSALSILGRSPVFDNVKEMPIVGGSGLFRFARGYSLSKTVSFSQKNQNAVVEYNVTVVHF</sequence>
<comment type="subcellular location">
    <subcellularLocation>
        <location evidence="4">Secreted</location>
        <location evidence="4">Extracellular space</location>
        <location evidence="4">Apoplast</location>
    </subcellularLocation>
</comment>
<dbReference type="Proteomes" id="UP000657918">
    <property type="component" value="Unassembled WGS sequence"/>
</dbReference>
<dbReference type="GO" id="GO:0048046">
    <property type="term" value="C:apoplast"/>
    <property type="evidence" value="ECO:0007669"/>
    <property type="project" value="UniProtKB-SubCell"/>
</dbReference>
<dbReference type="Pfam" id="PF03018">
    <property type="entry name" value="Dirigent"/>
    <property type="match status" value="3"/>
</dbReference>
<evidence type="ECO:0000256" key="3">
    <source>
        <dbReference type="ARBA" id="ARBA00022525"/>
    </source>
</evidence>
<comment type="function">
    <text evidence="4">Dirigent proteins impart stereoselectivity on the phenoxy radical-coupling reaction, yielding optically active lignans from two molecules of coniferyl alcohol in the biosynthesis of lignans, flavonolignans, and alkaloids and thus plays a central role in plant secondary metabolism.</text>
</comment>
<gene>
    <name evidence="5" type="ORF">SADUNF_Sadunf01G0020800</name>
</gene>
<keyword evidence="4" id="KW-0052">Apoplast</keyword>
<accession>A0A835N9X8</accession>
<feature type="signal peptide" evidence="4">
    <location>
        <begin position="1"/>
        <end position="26"/>
    </location>
</feature>
<evidence type="ECO:0000256" key="2">
    <source>
        <dbReference type="ARBA" id="ARBA00011738"/>
    </source>
</evidence>
<comment type="caution">
    <text evidence="5">The sequence shown here is derived from an EMBL/GenBank/DDBJ whole genome shotgun (WGS) entry which is preliminary data.</text>
</comment>
<dbReference type="Gene3D" id="2.40.480.10">
    <property type="entry name" value="Allene oxide cyclase-like"/>
    <property type="match status" value="3"/>
</dbReference>
<evidence type="ECO:0000313" key="5">
    <source>
        <dbReference type="EMBL" id="KAF9688753.1"/>
    </source>
</evidence>
<comment type="similarity">
    <text evidence="1 4">Belongs to the plant dirigent protein family.</text>
</comment>
<dbReference type="GO" id="GO:0009699">
    <property type="term" value="P:phenylpropanoid biosynthetic process"/>
    <property type="evidence" value="ECO:0007669"/>
    <property type="project" value="UniProtKB-ARBA"/>
</dbReference>
<comment type="subunit">
    <text evidence="2 4">Homodimer.</text>
</comment>
<feature type="chain" id="PRO_5033103564" description="Dirigent protein" evidence="4">
    <location>
        <begin position="27"/>
        <end position="521"/>
    </location>
</feature>
<dbReference type="AlphaFoldDB" id="A0A835N9X8"/>
<reference evidence="5 6" key="1">
    <citation type="submission" date="2020-10" db="EMBL/GenBank/DDBJ databases">
        <title>Plant Genome Project.</title>
        <authorList>
            <person name="Zhang R.-G."/>
        </authorList>
    </citation>
    <scope>NUCLEOTIDE SEQUENCE [LARGE SCALE GENOMIC DNA]</scope>
    <source>
        <strain evidence="5">FAFU-HL-1</strain>
        <tissue evidence="5">Leaf</tissue>
    </source>
</reference>
<evidence type="ECO:0000256" key="1">
    <source>
        <dbReference type="ARBA" id="ARBA00010746"/>
    </source>
</evidence>
<keyword evidence="6" id="KW-1185">Reference proteome</keyword>
<dbReference type="EMBL" id="JADGMS010000001">
    <property type="protein sequence ID" value="KAF9688753.1"/>
    <property type="molecule type" value="Genomic_DNA"/>
</dbReference>
<evidence type="ECO:0000256" key="4">
    <source>
        <dbReference type="RuleBase" id="RU363099"/>
    </source>
</evidence>
<dbReference type="OrthoDB" id="1864232at2759"/>
<evidence type="ECO:0000313" key="6">
    <source>
        <dbReference type="Proteomes" id="UP000657918"/>
    </source>
</evidence>
<keyword evidence="4" id="KW-0732">Signal</keyword>
<keyword evidence="3 4" id="KW-0964">Secreted</keyword>
<dbReference type="InterPro" id="IPR044859">
    <property type="entry name" value="Allene_oxi_cyc_Dirigent"/>
</dbReference>
<protein>
    <recommendedName>
        <fullName evidence="4">Dirigent protein</fullName>
    </recommendedName>
</protein>
<dbReference type="PANTHER" id="PTHR21495">
    <property type="entry name" value="NUCLEOPORIN-RELATED"/>
    <property type="match status" value="1"/>
</dbReference>
<organism evidence="5 6">
    <name type="scientific">Salix dunnii</name>
    <dbReference type="NCBI Taxonomy" id="1413687"/>
    <lineage>
        <taxon>Eukaryota</taxon>
        <taxon>Viridiplantae</taxon>
        <taxon>Streptophyta</taxon>
        <taxon>Embryophyta</taxon>
        <taxon>Tracheophyta</taxon>
        <taxon>Spermatophyta</taxon>
        <taxon>Magnoliopsida</taxon>
        <taxon>eudicotyledons</taxon>
        <taxon>Gunneridae</taxon>
        <taxon>Pentapetalae</taxon>
        <taxon>rosids</taxon>
        <taxon>fabids</taxon>
        <taxon>Malpighiales</taxon>
        <taxon>Salicaceae</taxon>
        <taxon>Saliceae</taxon>
        <taxon>Salix</taxon>
    </lineage>
</organism>